<feature type="domain" description="Fatty acid hydroxylase" evidence="8">
    <location>
        <begin position="130"/>
        <end position="261"/>
    </location>
</feature>
<evidence type="ECO:0000313" key="9">
    <source>
        <dbReference type="EMBL" id="GAA1160413.1"/>
    </source>
</evidence>
<evidence type="ECO:0000313" key="10">
    <source>
        <dbReference type="Proteomes" id="UP001501371"/>
    </source>
</evidence>
<keyword evidence="10" id="KW-1185">Reference proteome</keyword>
<keyword evidence="6 7" id="KW-0472">Membrane</keyword>
<evidence type="ECO:0000256" key="7">
    <source>
        <dbReference type="SAM" id="Phobius"/>
    </source>
</evidence>
<evidence type="ECO:0000256" key="6">
    <source>
        <dbReference type="ARBA" id="ARBA00023136"/>
    </source>
</evidence>
<keyword evidence="2 7" id="KW-0812">Transmembrane</keyword>
<dbReference type="InterPro" id="IPR006694">
    <property type="entry name" value="Fatty_acid_hydroxylase"/>
</dbReference>
<keyword evidence="5" id="KW-0443">Lipid metabolism</keyword>
<sequence>MPGTSPGSAGASRPERGARETARALLALVAYPVLLLSIAGVFAIAVGGGWDTGRTTFVFQLSVIGYLAALERLIPYQRSWHPTRREWVSYGVYYTLTAVGGGVAQSLVLGGVSAVARPDPVLPLWAEIPLALLLGSLASYTVHRLGHTNRWLWRLHGVHHVPEKVNVGNNGVNHIADILIAQGCTQLSLALVGFSETSVFGVGLFVVAQGYFVHANVTVRLGPLNHVFASPEQHRLHHSTDLAEAGHYGSDLSIWDRAFGSFTWRPGREPGAVGLVDPDSFPRTESFLATLAHPWRRPVKAGDTTTG</sequence>
<dbReference type="RefSeq" id="WP_344272152.1">
    <property type="nucleotide sequence ID" value="NZ_BAAAKV010000010.1"/>
</dbReference>
<feature type="transmembrane region" description="Helical" evidence="7">
    <location>
        <begin position="24"/>
        <end position="46"/>
    </location>
</feature>
<gene>
    <name evidence="9" type="ORF">GCM10009654_15850</name>
</gene>
<protein>
    <submittedName>
        <fullName evidence="9">Sterol desaturase family protein</fullName>
    </submittedName>
</protein>
<name>A0ABN1UNZ7_9ACTN</name>
<reference evidence="9 10" key="1">
    <citation type="journal article" date="2019" name="Int. J. Syst. Evol. Microbiol.">
        <title>The Global Catalogue of Microorganisms (GCM) 10K type strain sequencing project: providing services to taxonomists for standard genome sequencing and annotation.</title>
        <authorList>
            <consortium name="The Broad Institute Genomics Platform"/>
            <consortium name="The Broad Institute Genome Sequencing Center for Infectious Disease"/>
            <person name="Wu L."/>
            <person name="Ma J."/>
        </authorList>
    </citation>
    <scope>NUCLEOTIDE SEQUENCE [LARGE SCALE GENOMIC DNA]</scope>
    <source>
        <strain evidence="9 10">JCM 12696</strain>
    </source>
</reference>
<dbReference type="InterPro" id="IPR051689">
    <property type="entry name" value="Sterol_desaturase/TMEM195"/>
</dbReference>
<dbReference type="Pfam" id="PF04116">
    <property type="entry name" value="FA_hydroxylase"/>
    <property type="match status" value="1"/>
</dbReference>
<feature type="transmembrane region" description="Helical" evidence="7">
    <location>
        <begin position="52"/>
        <end position="70"/>
    </location>
</feature>
<dbReference type="PANTHER" id="PTHR21624:SF1">
    <property type="entry name" value="ALKYLGLYCEROL MONOOXYGENASE"/>
    <property type="match status" value="1"/>
</dbReference>
<proteinExistence type="predicted"/>
<evidence type="ECO:0000256" key="5">
    <source>
        <dbReference type="ARBA" id="ARBA00023098"/>
    </source>
</evidence>
<evidence type="ECO:0000256" key="2">
    <source>
        <dbReference type="ARBA" id="ARBA00022692"/>
    </source>
</evidence>
<accession>A0ABN1UNZ7</accession>
<organism evidence="9 10">
    <name type="scientific">Streptomyces hebeiensis</name>
    <dbReference type="NCBI Taxonomy" id="229486"/>
    <lineage>
        <taxon>Bacteria</taxon>
        <taxon>Bacillati</taxon>
        <taxon>Actinomycetota</taxon>
        <taxon>Actinomycetes</taxon>
        <taxon>Kitasatosporales</taxon>
        <taxon>Streptomycetaceae</taxon>
        <taxon>Streptomyces</taxon>
    </lineage>
</organism>
<evidence type="ECO:0000259" key="8">
    <source>
        <dbReference type="Pfam" id="PF04116"/>
    </source>
</evidence>
<comment type="caution">
    <text evidence="9">The sequence shown here is derived from an EMBL/GenBank/DDBJ whole genome shotgun (WGS) entry which is preliminary data.</text>
</comment>
<feature type="transmembrane region" description="Helical" evidence="7">
    <location>
        <begin position="122"/>
        <end position="142"/>
    </location>
</feature>
<dbReference type="PANTHER" id="PTHR21624">
    <property type="entry name" value="STEROL DESATURASE-RELATED PROTEIN"/>
    <property type="match status" value="1"/>
</dbReference>
<keyword evidence="3 7" id="KW-1133">Transmembrane helix</keyword>
<keyword evidence="4" id="KW-0560">Oxidoreductase</keyword>
<dbReference type="Proteomes" id="UP001501371">
    <property type="component" value="Unassembled WGS sequence"/>
</dbReference>
<dbReference type="EMBL" id="BAAAKV010000010">
    <property type="protein sequence ID" value="GAA1160413.1"/>
    <property type="molecule type" value="Genomic_DNA"/>
</dbReference>
<comment type="subcellular location">
    <subcellularLocation>
        <location evidence="1">Endomembrane system</location>
        <topology evidence="1">Multi-pass membrane protein</topology>
    </subcellularLocation>
</comment>
<evidence type="ECO:0000256" key="1">
    <source>
        <dbReference type="ARBA" id="ARBA00004127"/>
    </source>
</evidence>
<evidence type="ECO:0000256" key="3">
    <source>
        <dbReference type="ARBA" id="ARBA00022989"/>
    </source>
</evidence>
<feature type="transmembrane region" description="Helical" evidence="7">
    <location>
        <begin position="91"/>
        <end position="116"/>
    </location>
</feature>
<evidence type="ECO:0000256" key="4">
    <source>
        <dbReference type="ARBA" id="ARBA00023002"/>
    </source>
</evidence>